<gene>
    <name evidence="2" type="ORF">CXU09_11785</name>
</gene>
<keyword evidence="1" id="KW-0472">Membrane</keyword>
<dbReference type="EMBL" id="PJKN01000008">
    <property type="protein sequence ID" value="PNC53368.1"/>
    <property type="molecule type" value="Genomic_DNA"/>
</dbReference>
<feature type="transmembrane region" description="Helical" evidence="1">
    <location>
        <begin position="80"/>
        <end position="100"/>
    </location>
</feature>
<feature type="transmembrane region" description="Helical" evidence="1">
    <location>
        <begin position="20"/>
        <end position="42"/>
    </location>
</feature>
<evidence type="ECO:0000313" key="3">
    <source>
        <dbReference type="Proteomes" id="UP000235914"/>
    </source>
</evidence>
<accession>A0AAP8NJD6</accession>
<keyword evidence="1" id="KW-1133">Transmembrane helix</keyword>
<feature type="transmembrane region" description="Helical" evidence="1">
    <location>
        <begin position="213"/>
        <end position="237"/>
    </location>
</feature>
<keyword evidence="1" id="KW-0812">Transmembrane</keyword>
<feature type="transmembrane region" description="Helical" evidence="1">
    <location>
        <begin position="173"/>
        <end position="193"/>
    </location>
</feature>
<evidence type="ECO:0000256" key="1">
    <source>
        <dbReference type="SAM" id="Phobius"/>
    </source>
</evidence>
<reference evidence="2 3" key="1">
    <citation type="journal article" date="2017" name="BMC Genomics">
        <title>Genome sequencing of 39 Akkermansia muciniphila isolates reveals its population structure, genomic and functional diverisity, and global distribution in mammalian gut microbiotas.</title>
        <authorList>
            <person name="Guo X."/>
            <person name="Li S."/>
            <person name="Zhang J."/>
            <person name="Wu F."/>
            <person name="Li X."/>
            <person name="Wu D."/>
            <person name="Zhang M."/>
            <person name="Ou Z."/>
            <person name="Jie Z."/>
            <person name="Yan Q."/>
            <person name="Li P."/>
            <person name="Yi J."/>
            <person name="Peng Y."/>
        </authorList>
    </citation>
    <scope>NUCLEOTIDE SEQUENCE [LARGE SCALE GENOMIC DNA]</scope>
    <source>
        <strain evidence="2 3">GP43</strain>
    </source>
</reference>
<organism evidence="2 3">
    <name type="scientific">Akkermansia muciniphila</name>
    <dbReference type="NCBI Taxonomy" id="239935"/>
    <lineage>
        <taxon>Bacteria</taxon>
        <taxon>Pseudomonadati</taxon>
        <taxon>Verrucomicrobiota</taxon>
        <taxon>Verrucomicrobiia</taxon>
        <taxon>Verrucomicrobiales</taxon>
        <taxon>Akkermansiaceae</taxon>
        <taxon>Akkermansia</taxon>
    </lineage>
</organism>
<protein>
    <submittedName>
        <fullName evidence="2">Uncharacterized protein</fullName>
    </submittedName>
</protein>
<comment type="caution">
    <text evidence="2">The sequence shown here is derived from an EMBL/GenBank/DDBJ whole genome shotgun (WGS) entry which is preliminary data.</text>
</comment>
<proteinExistence type="predicted"/>
<evidence type="ECO:0000313" key="2">
    <source>
        <dbReference type="EMBL" id="PNC53368.1"/>
    </source>
</evidence>
<dbReference type="AlphaFoldDB" id="A0AAP8NJD6"/>
<feature type="transmembrane region" description="Helical" evidence="1">
    <location>
        <begin position="49"/>
        <end position="74"/>
    </location>
</feature>
<sequence length="242" mass="27200">MEFKNLMPVPDSVHGFWWKAARWEVFLALFLADAFFTTRYFLNDFAAVFFLQFGLLAAQLLLSLCVPVGFRLYAGKQSSITISAVFACIAALVFNMFNVWMYNGSVPQGSPLMILDFILTVSAGYKIVRREVGVRFEGFHSQKWWWVAAMITVGVIVAMCSCRYIGFGRLKTIGCVIFGLVAGGSFFYVSRFVQDSFRKASAEYKRDDPSKALAYAAMGLLCLLVWIGALTGVYSVMRGFKW</sequence>
<name>A0AAP8NJD6_9BACT</name>
<dbReference type="Proteomes" id="UP000235914">
    <property type="component" value="Unassembled WGS sequence"/>
</dbReference>
<dbReference type="RefSeq" id="WP_102736179.1">
    <property type="nucleotide sequence ID" value="NZ_PJKN01000008.1"/>
</dbReference>
<feature type="transmembrane region" description="Helical" evidence="1">
    <location>
        <begin position="144"/>
        <end position="166"/>
    </location>
</feature>